<name>A0A0C2A1Q5_9BACT</name>
<feature type="chain" id="PRO_5002145013" description="Lipoprotein" evidence="2">
    <location>
        <begin position="27"/>
        <end position="245"/>
    </location>
</feature>
<protein>
    <recommendedName>
        <fullName evidence="5">Lipoprotein</fullName>
    </recommendedName>
</protein>
<evidence type="ECO:0000313" key="3">
    <source>
        <dbReference type="EMBL" id="KIG17303.1"/>
    </source>
</evidence>
<dbReference type="AlphaFoldDB" id="A0A0C2A1Q5"/>
<dbReference type="PROSITE" id="PS51257">
    <property type="entry name" value="PROKAR_LIPOPROTEIN"/>
    <property type="match status" value="1"/>
</dbReference>
<feature type="compositionally biased region" description="Low complexity" evidence="1">
    <location>
        <begin position="30"/>
        <end position="45"/>
    </location>
</feature>
<sequence length="245" mass="26092">MSLLRSTQTLPLSCLCFCALLLGACADPPAGEEAGTETNGTETNGSTTDAPTGTETEGAACMLPENDTPTASTATITIRNDSAEVAYLLPKSEFGCNYGKYQIDIEGQNVFHDHPGAYPFACDANLCDYGCSDGGDMGLVINPGASTELTWNGAVWQRETLSDACITELDCVNAATECDVRKIYESVDYTVRIQLSETCPGVEDECVACDSDVCELFVYEPSGFPTWKSFEASGTFPEGVEIVIN</sequence>
<dbReference type="Proteomes" id="UP000031599">
    <property type="component" value="Unassembled WGS sequence"/>
</dbReference>
<feature type="compositionally biased region" description="Polar residues" evidence="1">
    <location>
        <begin position="46"/>
        <end position="55"/>
    </location>
</feature>
<evidence type="ECO:0000313" key="4">
    <source>
        <dbReference type="Proteomes" id="UP000031599"/>
    </source>
</evidence>
<reference evidence="3 4" key="1">
    <citation type="submission" date="2014-12" db="EMBL/GenBank/DDBJ databases">
        <title>Genome assembly of Enhygromyxa salina DSM 15201.</title>
        <authorList>
            <person name="Sharma G."/>
            <person name="Subramanian S."/>
        </authorList>
    </citation>
    <scope>NUCLEOTIDE SEQUENCE [LARGE SCALE GENOMIC DNA]</scope>
    <source>
        <strain evidence="3 4">DSM 15201</strain>
    </source>
</reference>
<feature type="signal peptide" evidence="2">
    <location>
        <begin position="1"/>
        <end position="26"/>
    </location>
</feature>
<evidence type="ECO:0000256" key="1">
    <source>
        <dbReference type="SAM" id="MobiDB-lite"/>
    </source>
</evidence>
<dbReference type="RefSeq" id="WP_052548499.1">
    <property type="nucleotide sequence ID" value="NZ_JMCC02000027.1"/>
</dbReference>
<evidence type="ECO:0000256" key="2">
    <source>
        <dbReference type="SAM" id="SignalP"/>
    </source>
</evidence>
<evidence type="ECO:0008006" key="5">
    <source>
        <dbReference type="Google" id="ProtNLM"/>
    </source>
</evidence>
<organism evidence="3 4">
    <name type="scientific">Enhygromyxa salina</name>
    <dbReference type="NCBI Taxonomy" id="215803"/>
    <lineage>
        <taxon>Bacteria</taxon>
        <taxon>Pseudomonadati</taxon>
        <taxon>Myxococcota</taxon>
        <taxon>Polyangia</taxon>
        <taxon>Nannocystales</taxon>
        <taxon>Nannocystaceae</taxon>
        <taxon>Enhygromyxa</taxon>
    </lineage>
</organism>
<keyword evidence="2" id="KW-0732">Signal</keyword>
<comment type="caution">
    <text evidence="3">The sequence shown here is derived from an EMBL/GenBank/DDBJ whole genome shotgun (WGS) entry which is preliminary data.</text>
</comment>
<accession>A0A0C2A1Q5</accession>
<feature type="region of interest" description="Disordered" evidence="1">
    <location>
        <begin position="30"/>
        <end position="66"/>
    </location>
</feature>
<proteinExistence type="predicted"/>
<gene>
    <name evidence="3" type="ORF">DB30_03486</name>
</gene>
<dbReference type="EMBL" id="JMCC02000027">
    <property type="protein sequence ID" value="KIG17303.1"/>
    <property type="molecule type" value="Genomic_DNA"/>
</dbReference>